<dbReference type="PROSITE" id="PS00463">
    <property type="entry name" value="ZN2_CY6_FUNGAL_1"/>
    <property type="match status" value="1"/>
</dbReference>
<dbReference type="Gene3D" id="4.10.240.10">
    <property type="entry name" value="Zn(2)-C6 fungal-type DNA-binding domain"/>
    <property type="match status" value="1"/>
</dbReference>
<keyword evidence="1" id="KW-0539">Nucleus</keyword>
<dbReference type="InterPro" id="IPR036188">
    <property type="entry name" value="FAD/NAD-bd_sf"/>
</dbReference>
<organism evidence="4 5">
    <name type="scientific">Fusarium napiforme</name>
    <dbReference type="NCBI Taxonomy" id="42672"/>
    <lineage>
        <taxon>Eukaryota</taxon>
        <taxon>Fungi</taxon>
        <taxon>Dikarya</taxon>
        <taxon>Ascomycota</taxon>
        <taxon>Pezizomycotina</taxon>
        <taxon>Sordariomycetes</taxon>
        <taxon>Hypocreomycetidae</taxon>
        <taxon>Hypocreales</taxon>
        <taxon>Nectriaceae</taxon>
        <taxon>Fusarium</taxon>
        <taxon>Fusarium fujikuroi species complex</taxon>
    </lineage>
</organism>
<proteinExistence type="predicted"/>
<evidence type="ECO:0000313" key="5">
    <source>
        <dbReference type="Proteomes" id="UP000574317"/>
    </source>
</evidence>
<comment type="caution">
    <text evidence="4">The sequence shown here is derived from an EMBL/GenBank/DDBJ whole genome shotgun (WGS) entry which is preliminary data.</text>
</comment>
<dbReference type="InterPro" id="IPR001138">
    <property type="entry name" value="Zn2Cys6_DnaBD"/>
</dbReference>
<evidence type="ECO:0000256" key="2">
    <source>
        <dbReference type="SAM" id="MobiDB-lite"/>
    </source>
</evidence>
<gene>
    <name evidence="4" type="ORF">FNAPI_11745</name>
</gene>
<feature type="region of interest" description="Disordered" evidence="2">
    <location>
        <begin position="548"/>
        <end position="585"/>
    </location>
</feature>
<dbReference type="GO" id="GO:0000981">
    <property type="term" value="F:DNA-binding transcription factor activity, RNA polymerase II-specific"/>
    <property type="evidence" value="ECO:0007669"/>
    <property type="project" value="InterPro"/>
</dbReference>
<dbReference type="Pfam" id="PF01266">
    <property type="entry name" value="DAO"/>
    <property type="match status" value="1"/>
</dbReference>
<dbReference type="Gene3D" id="3.50.50.60">
    <property type="entry name" value="FAD/NAD(P)-binding domain"/>
    <property type="match status" value="1"/>
</dbReference>
<dbReference type="SUPFAM" id="SSF57701">
    <property type="entry name" value="Zn2/Cys6 DNA-binding domain"/>
    <property type="match status" value="1"/>
</dbReference>
<evidence type="ECO:0000313" key="4">
    <source>
        <dbReference type="EMBL" id="KAF5536483.1"/>
    </source>
</evidence>
<dbReference type="SMART" id="SM00066">
    <property type="entry name" value="GAL4"/>
    <property type="match status" value="1"/>
</dbReference>
<dbReference type="InterPro" id="IPR036864">
    <property type="entry name" value="Zn2-C6_fun-type_DNA-bd_sf"/>
</dbReference>
<feature type="compositionally biased region" description="Polar residues" evidence="2">
    <location>
        <begin position="553"/>
        <end position="567"/>
    </location>
</feature>
<dbReference type="Proteomes" id="UP000574317">
    <property type="component" value="Unassembled WGS sequence"/>
</dbReference>
<dbReference type="InterPro" id="IPR006076">
    <property type="entry name" value="FAD-dep_OxRdtase"/>
</dbReference>
<evidence type="ECO:0000256" key="1">
    <source>
        <dbReference type="ARBA" id="ARBA00023242"/>
    </source>
</evidence>
<dbReference type="PROSITE" id="PS50048">
    <property type="entry name" value="ZN2_CY6_FUNGAL_2"/>
    <property type="match status" value="1"/>
</dbReference>
<dbReference type="SUPFAM" id="SSF51905">
    <property type="entry name" value="FAD/NAD(P)-binding domain"/>
    <property type="match status" value="1"/>
</dbReference>
<dbReference type="PANTHER" id="PTHR13847">
    <property type="entry name" value="SARCOSINE DEHYDROGENASE-RELATED"/>
    <property type="match status" value="1"/>
</dbReference>
<dbReference type="PANTHER" id="PTHR13847:SF279">
    <property type="entry name" value="FAD DEPENDENT OXIDOREDUCTASE DOMAIN-CONTAINING PROTEIN-RELATED"/>
    <property type="match status" value="1"/>
</dbReference>
<feature type="domain" description="Zn(2)-C6 fungal-type" evidence="3">
    <location>
        <begin position="506"/>
        <end position="539"/>
    </location>
</feature>
<dbReference type="GO" id="GO:0005737">
    <property type="term" value="C:cytoplasm"/>
    <property type="evidence" value="ECO:0007669"/>
    <property type="project" value="TreeGrafter"/>
</dbReference>
<protein>
    <submittedName>
        <fullName evidence="4">Oxidoreductase ordL</fullName>
    </submittedName>
</protein>
<dbReference type="EMBL" id="JAAOAO010000564">
    <property type="protein sequence ID" value="KAF5536483.1"/>
    <property type="molecule type" value="Genomic_DNA"/>
</dbReference>
<dbReference type="AlphaFoldDB" id="A0A8H5MPW1"/>
<evidence type="ECO:0000259" key="3">
    <source>
        <dbReference type="PROSITE" id="PS50048"/>
    </source>
</evidence>
<dbReference type="GO" id="GO:0008270">
    <property type="term" value="F:zinc ion binding"/>
    <property type="evidence" value="ECO:0007669"/>
    <property type="project" value="InterPro"/>
</dbReference>
<reference evidence="4 5" key="1">
    <citation type="submission" date="2020-05" db="EMBL/GenBank/DDBJ databases">
        <title>Identification and distribution of gene clusters putatively required for synthesis of sphingolipid metabolism inhibitors in phylogenetically diverse species of the filamentous fungus Fusarium.</title>
        <authorList>
            <person name="Kim H.-S."/>
            <person name="Busman M."/>
            <person name="Brown D.W."/>
            <person name="Divon H."/>
            <person name="Uhlig S."/>
            <person name="Proctor R.H."/>
        </authorList>
    </citation>
    <scope>NUCLEOTIDE SEQUENCE [LARGE SCALE GENOMIC DNA]</scope>
    <source>
        <strain evidence="4 5">NRRL 25196</strain>
    </source>
</reference>
<accession>A0A8H5MPW1</accession>
<dbReference type="Gene3D" id="3.30.9.10">
    <property type="entry name" value="D-Amino Acid Oxidase, subunit A, domain 2"/>
    <property type="match status" value="1"/>
</dbReference>
<keyword evidence="5" id="KW-1185">Reference proteome</keyword>
<sequence length="857" mass="94865">MTISNGNTSRTAGTPKCMPGPNPAPCFWQQDLPQDLNELRDHRSSEELLDYSDIVIIGAGFAGLSTAHHLVRDAGATSVCILEARGICSGATGRNGGHCRPDLYGHIPTYIDRAGERAGAEIAEFEIANLRAIKKIIDEEKIDCDFTLTRSIDVWCNEESAKKAEAVYQSMVSHNFEYMDDVVFYTGEKVEGICGVKGAVACASFTAGTMWPFKFLMHLTRKLIAAGVNVQAHTPVTSVTPVPSGDGSFIVETARGKMRAGKVIHANNAYVSALLPEYSKNIIPCKGICCRITVPEGTTAPLLNNSYINRTKDNTLSYFIPRHDGSIIVGGASSLFRPFKEQWYDSVDDSVLIDSAKDYYEDYMQQTYRGWEETGAKVSNIWTGVMGYSYDSNPHIGKVPSKDGQFIVAGFNGHGMPVIWLAAKELARMVAQGTQFEETKLPRLFQTSQFRIDRAQSGKEEDGDIIGTEMTDHTGNNGWQGLQLGFVPINQADSPPESKRRRAYLSCERCRKRKTRCEPACDQKQPCKRCSADNQLCEFRASRRTKRRLSLPAENTESVSRHSNTGTDAGIPSLTPLASRDVPVRPIERQYVDDIPVTDSSQGPRSPTSLDARARIISTHISNASDALDLLTFAASGTHAYNNASASPSCESQVPSTTSPAGITDIALSRDRAWKGFSLIRKGIVSQQEVMDYLAFFFDQLWPLKPLIPSYYRDRATYGQLVAEEPLLVVCLVTLSSRYFPLPGDHGEIRSERIHWQAWRILQRSLQSVMWGSTTTRSLGAIASMLLLIDWHVKAINNPSDFTEGEDEAYDHADSHGFKLSSNNTDSLTGQRRYGMVSLMERLNIVSPAYRSNKMSW</sequence>
<dbReference type="CDD" id="cd00067">
    <property type="entry name" value="GAL4"/>
    <property type="match status" value="1"/>
</dbReference>
<name>A0A8H5MPW1_9HYPO</name>